<comment type="caution">
    <text evidence="2">The sequence shown here is derived from an EMBL/GenBank/DDBJ whole genome shotgun (WGS) entry which is preliminary data.</text>
</comment>
<accession>A0A218WTQ8</accession>
<dbReference type="Gene3D" id="3.80.10.10">
    <property type="entry name" value="Ribonuclease Inhibitor"/>
    <property type="match status" value="1"/>
</dbReference>
<reference evidence="3" key="1">
    <citation type="journal article" date="2017" name="Plant J.">
        <title>The pomegranate (Punica granatum L.) genome and the genomics of punicalagin biosynthesis.</title>
        <authorList>
            <person name="Qin G."/>
            <person name="Xu C."/>
            <person name="Ming R."/>
            <person name="Tang H."/>
            <person name="Guyot R."/>
            <person name="Kramer E.M."/>
            <person name="Hu Y."/>
            <person name="Yi X."/>
            <person name="Qi Y."/>
            <person name="Xu X."/>
            <person name="Gao Z."/>
            <person name="Pan H."/>
            <person name="Jian J."/>
            <person name="Tian Y."/>
            <person name="Yue Z."/>
            <person name="Xu Y."/>
        </authorList>
    </citation>
    <scope>NUCLEOTIDE SEQUENCE [LARGE SCALE GENOMIC DNA]</scope>
    <source>
        <strain evidence="3">cv. Dabenzi</strain>
    </source>
</reference>
<evidence type="ECO:0000256" key="1">
    <source>
        <dbReference type="ARBA" id="ARBA00022729"/>
    </source>
</evidence>
<keyword evidence="1" id="KW-0732">Signal</keyword>
<dbReference type="Proteomes" id="UP000197138">
    <property type="component" value="Unassembled WGS sequence"/>
</dbReference>
<dbReference type="EMBL" id="MTKT01003224">
    <property type="protein sequence ID" value="OWM76247.1"/>
    <property type="molecule type" value="Genomic_DNA"/>
</dbReference>
<dbReference type="AlphaFoldDB" id="A0A218WTQ8"/>
<dbReference type="InterPro" id="IPR032675">
    <property type="entry name" value="LRR_dom_sf"/>
</dbReference>
<dbReference type="SUPFAM" id="SSF52058">
    <property type="entry name" value="L domain-like"/>
    <property type="match status" value="1"/>
</dbReference>
<protein>
    <submittedName>
        <fullName evidence="2">Uncharacterized protein</fullName>
    </submittedName>
</protein>
<dbReference type="PANTHER" id="PTHR47988">
    <property type="entry name" value="SOMATIC EMBRYOGENESIS RECEPTOR KINASE 1"/>
    <property type="match status" value="1"/>
</dbReference>
<sequence length="97" mass="11040">MLNYTCRNVYGSKIDGSIPKEFGRLTKLVSLGLYQNNIVGPIPKSHGNLKSLRFMRLNIDKLSNTIQIEVIDLVRVCSLQVRICSDHHNTRSKDLKL</sequence>
<name>A0A218WTQ8_PUNGR</name>
<gene>
    <name evidence="2" type="ORF">CDL15_Pgr009893</name>
</gene>
<evidence type="ECO:0000313" key="2">
    <source>
        <dbReference type="EMBL" id="OWM76247.1"/>
    </source>
</evidence>
<proteinExistence type="predicted"/>
<evidence type="ECO:0000313" key="3">
    <source>
        <dbReference type="Proteomes" id="UP000197138"/>
    </source>
</evidence>
<organism evidence="2 3">
    <name type="scientific">Punica granatum</name>
    <name type="common">Pomegranate</name>
    <dbReference type="NCBI Taxonomy" id="22663"/>
    <lineage>
        <taxon>Eukaryota</taxon>
        <taxon>Viridiplantae</taxon>
        <taxon>Streptophyta</taxon>
        <taxon>Embryophyta</taxon>
        <taxon>Tracheophyta</taxon>
        <taxon>Spermatophyta</taxon>
        <taxon>Magnoliopsida</taxon>
        <taxon>eudicotyledons</taxon>
        <taxon>Gunneridae</taxon>
        <taxon>Pentapetalae</taxon>
        <taxon>rosids</taxon>
        <taxon>malvids</taxon>
        <taxon>Myrtales</taxon>
        <taxon>Lythraceae</taxon>
        <taxon>Punica</taxon>
    </lineage>
</organism>